<feature type="chain" id="PRO_5021478448" evidence="2">
    <location>
        <begin position="28"/>
        <end position="252"/>
    </location>
</feature>
<proteinExistence type="predicted"/>
<dbReference type="InterPro" id="IPR011250">
    <property type="entry name" value="OMP/PagP_B-barrel"/>
</dbReference>
<comment type="caution">
    <text evidence="4">The sequence shown here is derived from an EMBL/GenBank/DDBJ whole genome shotgun (WGS) entry which is preliminary data.</text>
</comment>
<evidence type="ECO:0000313" key="5">
    <source>
        <dbReference type="Proteomes" id="UP000298681"/>
    </source>
</evidence>
<sequence>MKYSNPGPAMGALVIGACLVVATTAQAQNQPLQTWTPQPQAQPQEMDPAKRVPATTTATRTADALPVVDTTAAQAAPAAPTAYATSDRPAPYANRGGFFVGVHGGKGEVYEDVEQTARMLSAGYRWQAGAVTLVGIEVARGQLAEKRDTWFRYDEVDYASIGANARFNFGRNNPVYALVRAGYWAAEASIDNQWSADIDGAYVGVGVGADFGRHFNMSLVYTNHVYFENYNYWNDYDVNRADTLMLGAEVRF</sequence>
<organism evidence="4 5">
    <name type="scientific">Luteimonas yindakuii</name>
    <dbReference type="NCBI Taxonomy" id="2565782"/>
    <lineage>
        <taxon>Bacteria</taxon>
        <taxon>Pseudomonadati</taxon>
        <taxon>Pseudomonadota</taxon>
        <taxon>Gammaproteobacteria</taxon>
        <taxon>Lysobacterales</taxon>
        <taxon>Lysobacteraceae</taxon>
        <taxon>Luteimonas</taxon>
    </lineage>
</organism>
<dbReference type="InterPro" id="IPR027385">
    <property type="entry name" value="Beta-barrel_OMP"/>
</dbReference>
<dbReference type="SUPFAM" id="SSF56925">
    <property type="entry name" value="OMPA-like"/>
    <property type="match status" value="1"/>
</dbReference>
<protein>
    <submittedName>
        <fullName evidence="4">Porin family protein</fullName>
    </submittedName>
</protein>
<dbReference type="Pfam" id="PF13505">
    <property type="entry name" value="OMP_b-brl"/>
    <property type="match status" value="1"/>
</dbReference>
<feature type="signal peptide" evidence="2">
    <location>
        <begin position="1"/>
        <end position="27"/>
    </location>
</feature>
<dbReference type="RefSeq" id="WP_134675347.1">
    <property type="nucleotide sequence ID" value="NZ_SPUH01000002.1"/>
</dbReference>
<dbReference type="EMBL" id="SPUH01000002">
    <property type="protein sequence ID" value="TKS53227.1"/>
    <property type="molecule type" value="Genomic_DNA"/>
</dbReference>
<gene>
    <name evidence="4" type="ORF">E4582_13700</name>
</gene>
<reference evidence="4 5" key="1">
    <citation type="submission" date="2019-01" db="EMBL/GenBank/DDBJ databases">
        <authorList>
            <person name="Zhang S."/>
        </authorList>
    </citation>
    <scope>NUCLEOTIDE SEQUENCE [LARGE SCALE GENOMIC DNA]</scope>
    <source>
        <strain evidence="4 5">1626</strain>
    </source>
</reference>
<dbReference type="PROSITE" id="PS51257">
    <property type="entry name" value="PROKAR_LIPOPROTEIN"/>
    <property type="match status" value="1"/>
</dbReference>
<dbReference type="Proteomes" id="UP000298681">
    <property type="component" value="Unassembled WGS sequence"/>
</dbReference>
<feature type="domain" description="Outer membrane protein beta-barrel" evidence="3">
    <location>
        <begin position="76"/>
        <end position="252"/>
    </location>
</feature>
<evidence type="ECO:0000259" key="3">
    <source>
        <dbReference type="Pfam" id="PF13505"/>
    </source>
</evidence>
<keyword evidence="5" id="KW-1185">Reference proteome</keyword>
<accession>A0A4Z1REX2</accession>
<evidence type="ECO:0000256" key="2">
    <source>
        <dbReference type="SAM" id="SignalP"/>
    </source>
</evidence>
<evidence type="ECO:0000313" key="4">
    <source>
        <dbReference type="EMBL" id="TKS53227.1"/>
    </source>
</evidence>
<dbReference type="AlphaFoldDB" id="A0A4Z1REX2"/>
<name>A0A4Z1REX2_9GAMM</name>
<keyword evidence="1 2" id="KW-0732">Signal</keyword>
<evidence type="ECO:0000256" key="1">
    <source>
        <dbReference type="ARBA" id="ARBA00022729"/>
    </source>
</evidence>